<keyword evidence="2" id="KW-1185">Reference proteome</keyword>
<organism evidence="1 2">
    <name type="scientific">Elysia crispata</name>
    <name type="common">lettuce slug</name>
    <dbReference type="NCBI Taxonomy" id="231223"/>
    <lineage>
        <taxon>Eukaryota</taxon>
        <taxon>Metazoa</taxon>
        <taxon>Spiralia</taxon>
        <taxon>Lophotrochozoa</taxon>
        <taxon>Mollusca</taxon>
        <taxon>Gastropoda</taxon>
        <taxon>Heterobranchia</taxon>
        <taxon>Euthyneura</taxon>
        <taxon>Panpulmonata</taxon>
        <taxon>Sacoglossa</taxon>
        <taxon>Placobranchoidea</taxon>
        <taxon>Plakobranchidae</taxon>
        <taxon>Elysia</taxon>
    </lineage>
</organism>
<reference evidence="1" key="1">
    <citation type="journal article" date="2023" name="G3 (Bethesda)">
        <title>A reference genome for the long-term kleptoplast-retaining sea slug Elysia crispata morphotype clarki.</title>
        <authorList>
            <person name="Eastman K.E."/>
            <person name="Pendleton A.L."/>
            <person name="Shaikh M.A."/>
            <person name="Suttiyut T."/>
            <person name="Ogas R."/>
            <person name="Tomko P."/>
            <person name="Gavelis G."/>
            <person name="Widhalm J.R."/>
            <person name="Wisecaver J.H."/>
        </authorList>
    </citation>
    <scope>NUCLEOTIDE SEQUENCE</scope>
    <source>
        <strain evidence="1">ECLA1</strain>
    </source>
</reference>
<accession>A0AAE0ZNK0</accession>
<proteinExistence type="predicted"/>
<evidence type="ECO:0000313" key="2">
    <source>
        <dbReference type="Proteomes" id="UP001283361"/>
    </source>
</evidence>
<sequence length="79" mass="8740">MTTLILRRSPSNVRCRLAWGCICCDNRQPSLWRLDPVASLSYSAPNISFLLAFLLPSHKGSTDSRISATQVSVPFESSL</sequence>
<gene>
    <name evidence="1" type="ORF">RRG08_013441</name>
</gene>
<dbReference type="Proteomes" id="UP001283361">
    <property type="component" value="Unassembled WGS sequence"/>
</dbReference>
<protein>
    <submittedName>
        <fullName evidence="1">Uncharacterized protein</fullName>
    </submittedName>
</protein>
<name>A0AAE0ZNK0_9GAST</name>
<dbReference type="AlphaFoldDB" id="A0AAE0ZNK0"/>
<evidence type="ECO:0000313" key="1">
    <source>
        <dbReference type="EMBL" id="KAK3772748.1"/>
    </source>
</evidence>
<comment type="caution">
    <text evidence="1">The sequence shown here is derived from an EMBL/GenBank/DDBJ whole genome shotgun (WGS) entry which is preliminary data.</text>
</comment>
<dbReference type="EMBL" id="JAWDGP010003607">
    <property type="protein sequence ID" value="KAK3772748.1"/>
    <property type="molecule type" value="Genomic_DNA"/>
</dbReference>